<dbReference type="InterPro" id="IPR011009">
    <property type="entry name" value="Kinase-like_dom_sf"/>
</dbReference>
<evidence type="ECO:0000256" key="5">
    <source>
        <dbReference type="ARBA" id="ARBA00022490"/>
    </source>
</evidence>
<reference evidence="21" key="1">
    <citation type="submission" date="2025-08" db="UniProtKB">
        <authorList>
            <consortium name="RefSeq"/>
        </authorList>
    </citation>
    <scope>IDENTIFICATION</scope>
    <source>
        <tissue evidence="21">Whole sample</tissue>
    </source>
</reference>
<comment type="cofactor">
    <cofactor evidence="1">
        <name>Mg(2+)</name>
        <dbReference type="ChEBI" id="CHEBI:18420"/>
    </cofactor>
</comment>
<dbReference type="Gene3D" id="1.10.510.10">
    <property type="entry name" value="Transferase(Phosphotransferase) domain 1"/>
    <property type="match status" value="1"/>
</dbReference>
<dbReference type="FunFam" id="3.30.200.20:FF:000092">
    <property type="entry name" value="Serine/threonine-protein kinase 24"/>
    <property type="match status" value="1"/>
</dbReference>
<dbReference type="CDD" id="cd06609">
    <property type="entry name" value="STKc_MST3_like"/>
    <property type="match status" value="1"/>
</dbReference>
<keyword evidence="10 16" id="KW-0547">Nucleotide-binding</keyword>
<dbReference type="Gene3D" id="1.10.12.70">
    <property type="match status" value="1"/>
</dbReference>
<dbReference type="PROSITE" id="PS50011">
    <property type="entry name" value="PROTEIN_KINASE_DOM"/>
    <property type="match status" value="1"/>
</dbReference>
<evidence type="ECO:0000256" key="16">
    <source>
        <dbReference type="PROSITE-ProRule" id="PRU10141"/>
    </source>
</evidence>
<evidence type="ECO:0000256" key="13">
    <source>
        <dbReference type="ARBA" id="ARBA00022842"/>
    </source>
</evidence>
<proteinExistence type="inferred from homology"/>
<feature type="region of interest" description="Disordered" evidence="18">
    <location>
        <begin position="287"/>
        <end position="311"/>
    </location>
</feature>
<dbReference type="GO" id="GO:0046872">
    <property type="term" value="F:metal ion binding"/>
    <property type="evidence" value="ECO:0007669"/>
    <property type="project" value="UniProtKB-KW"/>
</dbReference>
<dbReference type="InterPro" id="IPR017441">
    <property type="entry name" value="Protein_kinase_ATP_BS"/>
</dbReference>
<evidence type="ECO:0000256" key="3">
    <source>
        <dbReference type="ARBA" id="ARBA00008874"/>
    </source>
</evidence>
<evidence type="ECO:0000256" key="6">
    <source>
        <dbReference type="ARBA" id="ARBA00022527"/>
    </source>
</evidence>
<evidence type="ECO:0000259" key="19">
    <source>
        <dbReference type="PROSITE" id="PS50011"/>
    </source>
</evidence>
<dbReference type="InterPro" id="IPR050629">
    <property type="entry name" value="STE20/SPS1-PAK"/>
</dbReference>
<keyword evidence="20" id="KW-1185">Reference proteome</keyword>
<feature type="region of interest" description="Disordered" evidence="18">
    <location>
        <begin position="351"/>
        <end position="388"/>
    </location>
</feature>
<gene>
    <name evidence="21" type="primary">LOC111135497</name>
</gene>
<dbReference type="SMART" id="SM00220">
    <property type="entry name" value="S_TKc"/>
    <property type="match status" value="1"/>
</dbReference>
<protein>
    <recommendedName>
        <fullName evidence="4">non-specific serine/threonine protein kinase</fullName>
        <ecNumber evidence="4">2.7.11.1</ecNumber>
    </recommendedName>
</protein>
<dbReference type="GO" id="GO:0004674">
    <property type="term" value="F:protein serine/threonine kinase activity"/>
    <property type="evidence" value="ECO:0007669"/>
    <property type="project" value="UniProtKB-KW"/>
</dbReference>
<evidence type="ECO:0000313" key="21">
    <source>
        <dbReference type="RefSeq" id="XP_022341329.1"/>
    </source>
</evidence>
<evidence type="ECO:0000313" key="20">
    <source>
        <dbReference type="Proteomes" id="UP000694844"/>
    </source>
</evidence>
<feature type="coiled-coil region" evidence="17">
    <location>
        <begin position="43"/>
        <end position="70"/>
    </location>
</feature>
<evidence type="ECO:0000256" key="15">
    <source>
        <dbReference type="ARBA" id="ARBA00048679"/>
    </source>
</evidence>
<dbReference type="PANTHER" id="PTHR48012:SF10">
    <property type="entry name" value="FI20177P1"/>
    <property type="match status" value="1"/>
</dbReference>
<dbReference type="Pfam" id="PF00069">
    <property type="entry name" value="Pkinase"/>
    <property type="match status" value="1"/>
</dbReference>
<keyword evidence="9" id="KW-0479">Metal-binding</keyword>
<dbReference type="GeneID" id="111135497"/>
<comment type="catalytic activity">
    <reaction evidence="14">
        <text>L-threonyl-[protein] + ATP = O-phospho-L-threonyl-[protein] + ADP + H(+)</text>
        <dbReference type="Rhea" id="RHEA:46608"/>
        <dbReference type="Rhea" id="RHEA-COMP:11060"/>
        <dbReference type="Rhea" id="RHEA-COMP:11605"/>
        <dbReference type="ChEBI" id="CHEBI:15378"/>
        <dbReference type="ChEBI" id="CHEBI:30013"/>
        <dbReference type="ChEBI" id="CHEBI:30616"/>
        <dbReference type="ChEBI" id="CHEBI:61977"/>
        <dbReference type="ChEBI" id="CHEBI:456216"/>
        <dbReference type="EC" id="2.7.11.1"/>
    </reaction>
</comment>
<evidence type="ECO:0000256" key="17">
    <source>
        <dbReference type="SAM" id="Coils"/>
    </source>
</evidence>
<dbReference type="FunFam" id="1.10.510.10:FF:000411">
    <property type="entry name" value="Probable Ste20-like kinase Don3"/>
    <property type="match status" value="1"/>
</dbReference>
<evidence type="ECO:0000256" key="9">
    <source>
        <dbReference type="ARBA" id="ARBA00022723"/>
    </source>
</evidence>
<keyword evidence="17" id="KW-0175">Coiled coil</keyword>
<sequence>MAQQQRRGMQIDPEICFTKMDKIGKGSFGEVYKGLDNETKKVVAIKIIDLEEAEDEIEDIQQEIMVLSQCDSPYVTKYYGSYLKGAKLWIIMEYLGGGSALDLMKAGSFTENDIAIILREILKGLDYLHSERKLHRDIKAANVLLSEMGDVKLADFGVAGQLTNTTNKRNTFVGTPFWMAPEVIKQSAYDTKADIWSLGITAIELAKGEPPNSDLHPMRVLFLIPKNNPPQLTGNFSKLFKEFVELCLNKDPNNRPSAKELLRHPFIRKARKTTYLQELIDRYQRWKQEKGNDSDSDSDSDEDVQENEMEGDWIMTIKEADKELKEQLMNGNDQNINDGMKHLDVRRNNVPDRELGRPVSMATAPGSPVHLRSKSDTATTTNNNNTPLVSPYKSNISLFGQPPHHSIINSRPPPISRPKSQYDLPNSGHAPIHTGSQGSSHHHVLDSAAYRNYQRHAAPQPPQRPVSQYDIPRQSPSLSSTVMPLLTQLKEDYREDYRRRGHPIQRTEAIDELKNAFDLAERSCSGITDDLLTGVIGRLATTARVQEVDIRRAVDKVKRPS</sequence>
<dbReference type="OrthoDB" id="8693905at2759"/>
<dbReference type="Proteomes" id="UP000694844">
    <property type="component" value="Chromosome 5"/>
</dbReference>
<name>A0A8B8EN40_CRAVI</name>
<organism evidence="20 21">
    <name type="scientific">Crassostrea virginica</name>
    <name type="common">Eastern oyster</name>
    <dbReference type="NCBI Taxonomy" id="6565"/>
    <lineage>
        <taxon>Eukaryota</taxon>
        <taxon>Metazoa</taxon>
        <taxon>Spiralia</taxon>
        <taxon>Lophotrochozoa</taxon>
        <taxon>Mollusca</taxon>
        <taxon>Bivalvia</taxon>
        <taxon>Autobranchia</taxon>
        <taxon>Pteriomorphia</taxon>
        <taxon>Ostreida</taxon>
        <taxon>Ostreoidea</taxon>
        <taxon>Ostreidae</taxon>
        <taxon>Crassostrea</taxon>
    </lineage>
</organism>
<dbReference type="PANTHER" id="PTHR48012">
    <property type="entry name" value="STERILE20-LIKE KINASE, ISOFORM B-RELATED"/>
    <property type="match status" value="1"/>
</dbReference>
<comment type="catalytic activity">
    <reaction evidence="15">
        <text>L-seryl-[protein] + ATP = O-phospho-L-seryl-[protein] + ADP + H(+)</text>
        <dbReference type="Rhea" id="RHEA:17989"/>
        <dbReference type="Rhea" id="RHEA-COMP:9863"/>
        <dbReference type="Rhea" id="RHEA-COMP:11604"/>
        <dbReference type="ChEBI" id="CHEBI:15378"/>
        <dbReference type="ChEBI" id="CHEBI:29999"/>
        <dbReference type="ChEBI" id="CHEBI:30616"/>
        <dbReference type="ChEBI" id="CHEBI:83421"/>
        <dbReference type="ChEBI" id="CHEBI:456216"/>
        <dbReference type="EC" id="2.7.11.1"/>
    </reaction>
</comment>
<evidence type="ECO:0000256" key="7">
    <source>
        <dbReference type="ARBA" id="ARBA00022553"/>
    </source>
</evidence>
<feature type="binding site" evidence="16">
    <location>
        <position position="46"/>
    </location>
    <ligand>
        <name>ATP</name>
        <dbReference type="ChEBI" id="CHEBI:30616"/>
    </ligand>
</feature>
<dbReference type="InterPro" id="IPR046409">
    <property type="entry name" value="PDC10_dimerisation_sf"/>
</dbReference>
<evidence type="ECO:0000256" key="4">
    <source>
        <dbReference type="ARBA" id="ARBA00012513"/>
    </source>
</evidence>
<dbReference type="AlphaFoldDB" id="A0A8B8EN40"/>
<feature type="region of interest" description="Disordered" evidence="18">
    <location>
        <begin position="455"/>
        <end position="478"/>
    </location>
</feature>
<evidence type="ECO:0000256" key="14">
    <source>
        <dbReference type="ARBA" id="ARBA00047899"/>
    </source>
</evidence>
<evidence type="ECO:0000256" key="11">
    <source>
        <dbReference type="ARBA" id="ARBA00022777"/>
    </source>
</evidence>
<keyword evidence="8" id="KW-0808">Transferase</keyword>
<accession>A0A8B8EN40</accession>
<evidence type="ECO:0000256" key="10">
    <source>
        <dbReference type="ARBA" id="ARBA00022741"/>
    </source>
</evidence>
<dbReference type="RefSeq" id="XP_022341329.1">
    <property type="nucleotide sequence ID" value="XM_022485621.1"/>
</dbReference>
<keyword evidence="7" id="KW-0597">Phosphoprotein</keyword>
<dbReference type="SUPFAM" id="SSF56112">
    <property type="entry name" value="Protein kinase-like (PK-like)"/>
    <property type="match status" value="1"/>
</dbReference>
<keyword evidence="13" id="KW-0460">Magnesium</keyword>
<feature type="domain" description="Protein kinase" evidence="19">
    <location>
        <begin position="17"/>
        <end position="267"/>
    </location>
</feature>
<dbReference type="Gene3D" id="3.30.200.20">
    <property type="entry name" value="Phosphorylase Kinase, domain 1"/>
    <property type="match status" value="1"/>
</dbReference>
<dbReference type="InterPro" id="IPR000719">
    <property type="entry name" value="Prot_kinase_dom"/>
</dbReference>
<feature type="compositionally biased region" description="Acidic residues" evidence="18">
    <location>
        <begin position="294"/>
        <end position="311"/>
    </location>
</feature>
<dbReference type="GO" id="GO:0005737">
    <property type="term" value="C:cytoplasm"/>
    <property type="evidence" value="ECO:0007669"/>
    <property type="project" value="UniProtKB-SubCell"/>
</dbReference>
<comment type="subcellular location">
    <subcellularLocation>
        <location evidence="2">Cytoplasm</location>
    </subcellularLocation>
</comment>
<dbReference type="GO" id="GO:0005524">
    <property type="term" value="F:ATP binding"/>
    <property type="evidence" value="ECO:0007669"/>
    <property type="project" value="UniProtKB-UniRule"/>
</dbReference>
<dbReference type="EC" id="2.7.11.1" evidence="4"/>
<keyword evidence="6" id="KW-0723">Serine/threonine-protein kinase</keyword>
<dbReference type="PROSITE" id="PS00107">
    <property type="entry name" value="PROTEIN_KINASE_ATP"/>
    <property type="match status" value="1"/>
</dbReference>
<evidence type="ECO:0000256" key="12">
    <source>
        <dbReference type="ARBA" id="ARBA00022840"/>
    </source>
</evidence>
<evidence type="ECO:0000256" key="2">
    <source>
        <dbReference type="ARBA" id="ARBA00004496"/>
    </source>
</evidence>
<evidence type="ECO:0000256" key="1">
    <source>
        <dbReference type="ARBA" id="ARBA00001946"/>
    </source>
</evidence>
<evidence type="ECO:0000256" key="18">
    <source>
        <dbReference type="SAM" id="MobiDB-lite"/>
    </source>
</evidence>
<evidence type="ECO:0000256" key="8">
    <source>
        <dbReference type="ARBA" id="ARBA00022679"/>
    </source>
</evidence>
<comment type="similarity">
    <text evidence="3">Belongs to the protein kinase superfamily. STE Ser/Thr protein kinase family. STE20 subfamily.</text>
</comment>
<keyword evidence="5" id="KW-0963">Cytoplasm</keyword>
<keyword evidence="11" id="KW-0418">Kinase</keyword>
<keyword evidence="12 16" id="KW-0067">ATP-binding</keyword>